<reference evidence="7" key="2">
    <citation type="submission" date="2025-09" db="UniProtKB">
        <authorList>
            <consortium name="Ensembl"/>
        </authorList>
    </citation>
    <scope>IDENTIFICATION</scope>
</reference>
<dbReference type="SMART" id="SM00369">
    <property type="entry name" value="LRR_TYP"/>
    <property type="match status" value="4"/>
</dbReference>
<dbReference type="InterPro" id="IPR056597">
    <property type="entry name" value="ARM_LRRK2"/>
</dbReference>
<evidence type="ECO:0000313" key="7">
    <source>
        <dbReference type="Ensembl" id="ENSBJAP00000014857.1"/>
    </source>
</evidence>
<dbReference type="FunFam" id="3.80.10.10:FF:000179">
    <property type="entry name" value="leucine-rich repeat serine/threonine-protein kinase 2"/>
    <property type="match status" value="1"/>
</dbReference>
<dbReference type="InterPro" id="IPR056593">
    <property type="entry name" value="ANK_LRRK2"/>
</dbReference>
<dbReference type="Ensembl" id="ENSBJAT00000015261.1">
    <property type="protein sequence ID" value="ENSBJAP00000014857.1"/>
    <property type="gene ID" value="ENSBJAG00000009843.1"/>
</dbReference>
<dbReference type="InterPro" id="IPR003591">
    <property type="entry name" value="Leu-rich_rpt_typical-subtyp"/>
</dbReference>
<keyword evidence="2" id="KW-0677">Repeat</keyword>
<evidence type="ECO:0000259" key="6">
    <source>
        <dbReference type="Pfam" id="PF23745"/>
    </source>
</evidence>
<evidence type="ECO:0000313" key="8">
    <source>
        <dbReference type="Proteomes" id="UP000694555"/>
    </source>
</evidence>
<keyword evidence="4" id="KW-0732">Signal</keyword>
<dbReference type="InterPro" id="IPR032675">
    <property type="entry name" value="LRR_dom_sf"/>
</dbReference>
<evidence type="ECO:0000256" key="1">
    <source>
        <dbReference type="ARBA" id="ARBA00022614"/>
    </source>
</evidence>
<dbReference type="InterPro" id="IPR011989">
    <property type="entry name" value="ARM-like"/>
</dbReference>
<dbReference type="SUPFAM" id="SSF48371">
    <property type="entry name" value="ARM repeat"/>
    <property type="match status" value="2"/>
</dbReference>
<feature type="chain" id="PRO_5034910667" description="Leucine rich repeat kinase 2" evidence="4">
    <location>
        <begin position="20"/>
        <end position="1187"/>
    </location>
</feature>
<feature type="domain" description="LRRK2 ARM repeat" evidence="5">
    <location>
        <begin position="10"/>
        <end position="563"/>
    </location>
</feature>
<evidence type="ECO:0000256" key="2">
    <source>
        <dbReference type="ARBA" id="ARBA00022737"/>
    </source>
</evidence>
<dbReference type="FunFam" id="1.25.40.20:FF:000219">
    <property type="entry name" value="Leucine-rich repeat serine/threonine-protein kinase 2"/>
    <property type="match status" value="1"/>
</dbReference>
<sequence>FPLLIYCILVLQMGWSLLCKLIEICPSTLHNIAPKDVGKDWEVLGVHQQILKMLTVHKGNINLSVIGLKALNLLLMSDVIAFLLLEEEVDVFSLVFNAMHTFPKNEEIQQHGCKALHKLFEKVPEEQLTEFVESKDHMIILKVFKEFPEKEEVILPALYSLHSLAGPCNNVEVLMSGNVRCYNIIVEMMKSFPNSETVQEVSCCLLHKLTLGNFFNILVLHKVPEVIVKAAKTYPENAKLQAAALSCLALLTETIFLNQDLEERKEEEEEEKLCWLEACYRALELHRRNTDVLEAACWALKNLFLYQRNLHEKIGDGDNQFPIDRAVMLSMLMHSSSKEVFQAAASTLAILSQQNVNIRKTLLAKGIHMNVLDIMRKHPHSPEVAESACRILNHVFEGSFPHLDIMTVAVSEVVKAMRKHEKSLSLQLEALRVLLHFMMPGNYITSKESREGVCMFLKNNFKSKQLFCCHCNIQKCGLKLLASVAECTGALEILTQQGATDTVLHTLQMYPDEQDIQCLGLSLLHSLITRKSLCIATMHVLSTVLVSALRRFKEVTEIQMHGFHTILSILGLSPCFAKLLVHESFDTVIFHQMSMCFTDQRDRQFQSLCCKCFAKIAESDDIKNMMLEKACIEYNSIMAECLLLLGADINKKTKTNSLIYQVCEKGNNPKLVELLLANGAREQDVRSALAISIKRGDSQIISLLLKRLSLDVANSSICLGGFGIGRLEPSWLIPLFPDKLTPSRKQNAGSALARMVLKFQMKNISEDRSRASSDLNFSEDGVDKNYDWNFISDPLVDSVFPFSDDIDSEGSEGSLFTKKKSNSIAVADLYCREMAFQRGSPTLPRHSYSVGPGSDYEPLMKQRRKFLPSDESPSISKFSPHIRPSDSLSSLISEKEYIKSLDLSSNELENIDAISQNSCLTSHLEHLEKLELHQNALTNIPEQLCENLKCLTYLDLHSNRFTTFPTYLLKMNCIANLDISRNDIGPSFALDPYLRCPTLKQLNLSYNQLVCTPEFLTNVAENLEQLLLEGNKISCLCSPICLKELKILNISKNNISSLAENVFMGCTKLEQFNARMNALEIIPDLSSSITSLKLSQNHFINVPEAILLLPHLRSVDLSQNKIISLPGPMHWKSLNLRELLFNYNQIDVLDLSEKACAWSRLEKLHLSHNKLKEVKCKMLPKENEITF</sequence>
<dbReference type="Pfam" id="PF13855">
    <property type="entry name" value="LRR_8"/>
    <property type="match status" value="1"/>
</dbReference>
<dbReference type="PANTHER" id="PTHR45712">
    <property type="entry name" value="AGAP008170-PA"/>
    <property type="match status" value="1"/>
</dbReference>
<feature type="signal peptide" evidence="4">
    <location>
        <begin position="1"/>
        <end position="19"/>
    </location>
</feature>
<dbReference type="Pfam" id="PF23744">
    <property type="entry name" value="ARM_LRRK2"/>
    <property type="match status" value="1"/>
</dbReference>
<dbReference type="InterPro" id="IPR036770">
    <property type="entry name" value="Ankyrin_rpt-contain_sf"/>
</dbReference>
<dbReference type="Gene3D" id="1.25.40.20">
    <property type="entry name" value="Ankyrin repeat-containing domain"/>
    <property type="match status" value="1"/>
</dbReference>
<keyword evidence="1" id="KW-0433">Leucine-rich repeat</keyword>
<dbReference type="SUPFAM" id="SSF52058">
    <property type="entry name" value="L domain-like"/>
    <property type="match status" value="1"/>
</dbReference>
<dbReference type="PANTHER" id="PTHR45712:SF22">
    <property type="entry name" value="INSULIN-LIKE GROWTH FACTOR-BINDING PROTEIN COMPLEX ACID LABILE SUBUNIT"/>
    <property type="match status" value="1"/>
</dbReference>
<feature type="domain" description="LRRK2 ANK repeat" evidence="6">
    <location>
        <begin position="593"/>
        <end position="722"/>
    </location>
</feature>
<dbReference type="Pfam" id="PF23745">
    <property type="entry name" value="ANK_LRRK2"/>
    <property type="match status" value="1"/>
</dbReference>
<dbReference type="PROSITE" id="PS51450">
    <property type="entry name" value="LRR"/>
    <property type="match status" value="3"/>
</dbReference>
<dbReference type="Gene3D" id="1.25.10.10">
    <property type="entry name" value="Leucine-rich Repeat Variant"/>
    <property type="match status" value="2"/>
</dbReference>
<dbReference type="AlphaFoldDB" id="A0A8C0BC18"/>
<protein>
    <recommendedName>
        <fullName evidence="9">Leucine rich repeat kinase 2</fullName>
    </recommendedName>
</protein>
<evidence type="ECO:0000256" key="4">
    <source>
        <dbReference type="SAM" id="SignalP"/>
    </source>
</evidence>
<feature type="coiled-coil region" evidence="3">
    <location>
        <begin position="251"/>
        <end position="278"/>
    </location>
</feature>
<evidence type="ECO:0008006" key="9">
    <source>
        <dbReference type="Google" id="ProtNLM"/>
    </source>
</evidence>
<dbReference type="InterPro" id="IPR016024">
    <property type="entry name" value="ARM-type_fold"/>
</dbReference>
<keyword evidence="3" id="KW-0175">Coiled coil</keyword>
<dbReference type="InterPro" id="IPR001611">
    <property type="entry name" value="Leu-rich_rpt"/>
</dbReference>
<organism evidence="7 8">
    <name type="scientific">Buteo japonicus</name>
    <dbReference type="NCBI Taxonomy" id="224669"/>
    <lineage>
        <taxon>Eukaryota</taxon>
        <taxon>Metazoa</taxon>
        <taxon>Chordata</taxon>
        <taxon>Craniata</taxon>
        <taxon>Vertebrata</taxon>
        <taxon>Euteleostomi</taxon>
        <taxon>Archelosauria</taxon>
        <taxon>Archosauria</taxon>
        <taxon>Dinosauria</taxon>
        <taxon>Saurischia</taxon>
        <taxon>Theropoda</taxon>
        <taxon>Coelurosauria</taxon>
        <taxon>Aves</taxon>
        <taxon>Neognathae</taxon>
        <taxon>Neoaves</taxon>
        <taxon>Telluraves</taxon>
        <taxon>Accipitrimorphae</taxon>
        <taxon>Accipitriformes</taxon>
        <taxon>Accipitridae</taxon>
        <taxon>Accipitrinae</taxon>
        <taxon>Buteo</taxon>
    </lineage>
</organism>
<keyword evidence="8" id="KW-1185">Reference proteome</keyword>
<evidence type="ECO:0000259" key="5">
    <source>
        <dbReference type="Pfam" id="PF23744"/>
    </source>
</evidence>
<accession>A0A8C0BC18</accession>
<proteinExistence type="predicted"/>
<dbReference type="Proteomes" id="UP000694555">
    <property type="component" value="Unplaced"/>
</dbReference>
<dbReference type="SMART" id="SM00364">
    <property type="entry name" value="LRR_BAC"/>
    <property type="match status" value="8"/>
</dbReference>
<reference evidence="7" key="1">
    <citation type="submission" date="2025-08" db="UniProtKB">
        <authorList>
            <consortium name="Ensembl"/>
        </authorList>
    </citation>
    <scope>IDENTIFICATION</scope>
</reference>
<dbReference type="InterPro" id="IPR050333">
    <property type="entry name" value="SLRP"/>
</dbReference>
<dbReference type="Gene3D" id="3.80.10.10">
    <property type="entry name" value="Ribonuclease Inhibitor"/>
    <property type="match status" value="2"/>
</dbReference>
<evidence type="ECO:0000256" key="3">
    <source>
        <dbReference type="SAM" id="Coils"/>
    </source>
</evidence>
<name>A0A8C0BC18_9AVES</name>